<reference evidence="2 3" key="1">
    <citation type="submission" date="2021-01" db="EMBL/GenBank/DDBJ databases">
        <title>Whole genome shotgun sequence of Cellulomonas phragmiteti NBRC 110785.</title>
        <authorList>
            <person name="Komaki H."/>
            <person name="Tamura T."/>
        </authorList>
    </citation>
    <scope>NUCLEOTIDE SEQUENCE [LARGE SCALE GENOMIC DNA]</scope>
    <source>
        <strain evidence="2 3">NBRC 110785</strain>
    </source>
</reference>
<dbReference type="PROSITE" id="PS51340">
    <property type="entry name" value="MOSC"/>
    <property type="match status" value="1"/>
</dbReference>
<gene>
    <name evidence="2" type="ORF">Cph01nite_28920</name>
</gene>
<sequence length="260" mass="27550">MAPGDELAHGRAGGVRARGRQQVLRARAAVVGHGCFPDGGAGPVERIAGYVRFSLRAAWTTRSAVTFQPSGRARPYAGRVAVILAVCVVHALRPDAGPVGVTAIDKRAVAGPVRVGPYGLRADVQADRVFHGGTAQALYAYGQDDADHWARELRRELAPGWFGENLRVAGLDPNAARVGERWRVGADVVLEVTGPREPCSTFARWVGGADEQGWVRRFRDAGRVGAYLRVVSRGSVQAGDPVVVEPAAPGAPTVLEVLRG</sequence>
<keyword evidence="3" id="KW-1185">Reference proteome</keyword>
<dbReference type="InterPro" id="IPR011037">
    <property type="entry name" value="Pyrv_Knase-like_insert_dom_sf"/>
</dbReference>
<organism evidence="2 3">
    <name type="scientific">Cellulomonas phragmiteti</name>
    <dbReference type="NCBI Taxonomy" id="478780"/>
    <lineage>
        <taxon>Bacteria</taxon>
        <taxon>Bacillati</taxon>
        <taxon>Actinomycetota</taxon>
        <taxon>Actinomycetes</taxon>
        <taxon>Micrococcales</taxon>
        <taxon>Cellulomonadaceae</taxon>
        <taxon>Cellulomonas</taxon>
    </lineage>
</organism>
<dbReference type="InterPro" id="IPR005302">
    <property type="entry name" value="MoCF_Sase_C"/>
</dbReference>
<name>A0ABQ4DP44_9CELL</name>
<feature type="domain" description="MOSC" evidence="1">
    <location>
        <begin position="107"/>
        <end position="245"/>
    </location>
</feature>
<comment type="caution">
    <text evidence="2">The sequence shown here is derived from an EMBL/GenBank/DDBJ whole genome shotgun (WGS) entry which is preliminary data.</text>
</comment>
<dbReference type="Proteomes" id="UP000614741">
    <property type="component" value="Unassembled WGS sequence"/>
</dbReference>
<dbReference type="PANTHER" id="PTHR30212">
    <property type="entry name" value="PROTEIN YIIM"/>
    <property type="match status" value="1"/>
</dbReference>
<dbReference type="Pfam" id="PF03473">
    <property type="entry name" value="MOSC"/>
    <property type="match status" value="1"/>
</dbReference>
<proteinExistence type="predicted"/>
<accession>A0ABQ4DP44</accession>
<dbReference type="EMBL" id="BONP01000020">
    <property type="protein sequence ID" value="GIG41130.1"/>
    <property type="molecule type" value="Genomic_DNA"/>
</dbReference>
<dbReference type="Gene3D" id="2.40.33.20">
    <property type="entry name" value="PK beta-barrel domain-like"/>
    <property type="match status" value="1"/>
</dbReference>
<dbReference type="PANTHER" id="PTHR30212:SF2">
    <property type="entry name" value="PROTEIN YIIM"/>
    <property type="match status" value="1"/>
</dbReference>
<evidence type="ECO:0000313" key="3">
    <source>
        <dbReference type="Proteomes" id="UP000614741"/>
    </source>
</evidence>
<evidence type="ECO:0000313" key="2">
    <source>
        <dbReference type="EMBL" id="GIG41130.1"/>
    </source>
</evidence>
<protein>
    <recommendedName>
        <fullName evidence="1">MOSC domain-containing protein</fullName>
    </recommendedName>
</protein>
<dbReference type="SUPFAM" id="SSF50800">
    <property type="entry name" value="PK beta-barrel domain-like"/>
    <property type="match status" value="1"/>
</dbReference>
<evidence type="ECO:0000259" key="1">
    <source>
        <dbReference type="PROSITE" id="PS51340"/>
    </source>
</evidence>
<dbReference type="InterPro" id="IPR052353">
    <property type="entry name" value="Benzoxazolinone_Detox_Enz"/>
</dbReference>